<evidence type="ECO:0000256" key="5">
    <source>
        <dbReference type="ARBA" id="ARBA00037066"/>
    </source>
</evidence>
<dbReference type="SUPFAM" id="SSF52540">
    <property type="entry name" value="P-loop containing nucleoside triphosphate hydrolases"/>
    <property type="match status" value="1"/>
</dbReference>
<keyword evidence="8" id="KW-1185">Reference proteome</keyword>
<reference evidence="7 8" key="1">
    <citation type="submission" date="2024-09" db="EMBL/GenBank/DDBJ databases">
        <authorList>
            <person name="Sun Q."/>
            <person name="Mori K."/>
        </authorList>
    </citation>
    <scope>NUCLEOTIDE SEQUENCE [LARGE SCALE GENOMIC DNA]</scope>
    <source>
        <strain evidence="7 8">ATCC 51285</strain>
    </source>
</reference>
<dbReference type="PROSITE" id="PS00211">
    <property type="entry name" value="ABC_TRANSPORTER_1"/>
    <property type="match status" value="1"/>
</dbReference>
<evidence type="ECO:0000313" key="7">
    <source>
        <dbReference type="EMBL" id="MFB9886820.1"/>
    </source>
</evidence>
<dbReference type="SMART" id="SM00382">
    <property type="entry name" value="AAA"/>
    <property type="match status" value="1"/>
</dbReference>
<dbReference type="PANTHER" id="PTHR42794:SF1">
    <property type="entry name" value="HEMIN IMPORT ATP-BINDING PROTEIN HMUV"/>
    <property type="match status" value="1"/>
</dbReference>
<keyword evidence="4" id="KW-1278">Translocase</keyword>
<evidence type="ECO:0000256" key="2">
    <source>
        <dbReference type="ARBA" id="ARBA00022741"/>
    </source>
</evidence>
<evidence type="ECO:0000256" key="4">
    <source>
        <dbReference type="ARBA" id="ARBA00022967"/>
    </source>
</evidence>
<dbReference type="EMBL" id="JBHLZN010000003">
    <property type="protein sequence ID" value="MFB9886820.1"/>
    <property type="molecule type" value="Genomic_DNA"/>
</dbReference>
<comment type="caution">
    <text evidence="7">The sequence shown here is derived from an EMBL/GenBank/DDBJ whole genome shotgun (WGS) entry which is preliminary data.</text>
</comment>
<dbReference type="Pfam" id="PF00005">
    <property type="entry name" value="ABC_tran"/>
    <property type="match status" value="1"/>
</dbReference>
<comment type="function">
    <text evidence="5">Part of the ABC transporter complex HmuTUV involved in hemin import. Responsible for energy coupling to the transport system.</text>
</comment>
<dbReference type="Proteomes" id="UP001589628">
    <property type="component" value="Unassembled WGS sequence"/>
</dbReference>
<dbReference type="InterPro" id="IPR003593">
    <property type="entry name" value="AAA+_ATPase"/>
</dbReference>
<dbReference type="InterPro" id="IPR027417">
    <property type="entry name" value="P-loop_NTPase"/>
</dbReference>
<dbReference type="PROSITE" id="PS50893">
    <property type="entry name" value="ABC_TRANSPORTER_2"/>
    <property type="match status" value="1"/>
</dbReference>
<gene>
    <name evidence="7" type="ORF">ACFFLH_10380</name>
</gene>
<keyword evidence="3 7" id="KW-0067">ATP-binding</keyword>
<dbReference type="InterPro" id="IPR003439">
    <property type="entry name" value="ABC_transporter-like_ATP-bd"/>
</dbReference>
<organism evidence="7 8">
    <name type="scientific">Balneatrix alpica</name>
    <dbReference type="NCBI Taxonomy" id="75684"/>
    <lineage>
        <taxon>Bacteria</taxon>
        <taxon>Pseudomonadati</taxon>
        <taxon>Pseudomonadota</taxon>
        <taxon>Gammaproteobacteria</taxon>
        <taxon>Oceanospirillales</taxon>
        <taxon>Balneatrichaceae</taxon>
        <taxon>Balneatrix</taxon>
    </lineage>
</organism>
<sequence length="228" mass="25362">MSNLYSTPLARGALRLHSQGLGYAERQVLGALQLEIQPGERVALLGRSGAGKTTLLRQLRLQHAEQVAWCPQQPGLVPMLSVFHNIYMGRLDQHSSLYNLLNLLRPQAKPLAAINELSHELGLADYLHHSCDRLSGGQQSRVNLGRALYQQRPIFVGDEPVSAVDELQADALLSLLCRRHQTLVVALHDVEMALRHCTRILGLRDGQIELDAPAHQLSITELLRLYVD</sequence>
<evidence type="ECO:0000256" key="1">
    <source>
        <dbReference type="ARBA" id="ARBA00022448"/>
    </source>
</evidence>
<evidence type="ECO:0000313" key="8">
    <source>
        <dbReference type="Proteomes" id="UP001589628"/>
    </source>
</evidence>
<feature type="domain" description="ABC transporter" evidence="6">
    <location>
        <begin position="14"/>
        <end position="227"/>
    </location>
</feature>
<evidence type="ECO:0000256" key="3">
    <source>
        <dbReference type="ARBA" id="ARBA00022840"/>
    </source>
</evidence>
<evidence type="ECO:0000259" key="6">
    <source>
        <dbReference type="PROSITE" id="PS50893"/>
    </source>
</evidence>
<protein>
    <submittedName>
        <fullName evidence="7">ATP-binding cassette domain-containing protein</fullName>
    </submittedName>
</protein>
<dbReference type="RefSeq" id="WP_245593661.1">
    <property type="nucleotide sequence ID" value="NZ_JBHLZN010000003.1"/>
</dbReference>
<keyword evidence="2" id="KW-0547">Nucleotide-binding</keyword>
<proteinExistence type="predicted"/>
<dbReference type="Gene3D" id="3.40.50.300">
    <property type="entry name" value="P-loop containing nucleotide triphosphate hydrolases"/>
    <property type="match status" value="1"/>
</dbReference>
<accession>A0ABV5ZC04</accession>
<dbReference type="GO" id="GO:0005524">
    <property type="term" value="F:ATP binding"/>
    <property type="evidence" value="ECO:0007669"/>
    <property type="project" value="UniProtKB-KW"/>
</dbReference>
<dbReference type="InterPro" id="IPR017871">
    <property type="entry name" value="ABC_transporter-like_CS"/>
</dbReference>
<dbReference type="PANTHER" id="PTHR42794">
    <property type="entry name" value="HEMIN IMPORT ATP-BINDING PROTEIN HMUV"/>
    <property type="match status" value="1"/>
</dbReference>
<keyword evidence="1" id="KW-0813">Transport</keyword>
<name>A0ABV5ZC04_9GAMM</name>